<gene>
    <name evidence="7" type="ORF">V8G54_030067</name>
</gene>
<evidence type="ECO:0000256" key="5">
    <source>
        <dbReference type="ARBA" id="ARBA00024830"/>
    </source>
</evidence>
<comment type="similarity">
    <text evidence="1">Belongs to the universal ribosomal protein uS12 family.</text>
</comment>
<dbReference type="AlphaFoldDB" id="A0AAQ3RKX4"/>
<accession>A0AAQ3RKX4</accession>
<dbReference type="InterPro" id="IPR005679">
    <property type="entry name" value="Ribosomal_uS12_bac"/>
</dbReference>
<name>A0AAQ3RKX4_VIGMU</name>
<keyword evidence="3" id="KW-0689">Ribosomal protein</keyword>
<sequence length="839" mass="93692">MLDLEKVVERFCRKDIALKIYNWNSTFAKAMHSTASNGLTKFSKKTVVIFLERDSKGKGLCTDCVIIICTKKVAWHPAWHPVKSAVIGLASCEECWLHVEDCSTWVQIAEEGILAAILDLNLLKIGVLPGCDYRKRMWLLKGLKIIGDGFLLPCCKNLDHYSAFVFWDSKDTGCRQVTYDVPNTNLLRTKWISYADNRWKNFKTMLTSHYIYGSKTDKSPCEKYQFLDRETWKTFKLKRLDPAFQAKRRVAQEIIKKNIHPHILSCGGYEKLEQKMMKEASASNPIGAFDTSTITCLPRHVTWKRARQRPFGEYAYEETTSIARHIVSTFTPEGREDILAVAIGRLDHSAHLEVEEDLKGIREEIRQEDLQQFFALFLHMKNDHIYGFIDSVAIQGVGNKGEEVQKLQETHIVSRKKLQFIAPTVWIWIVTHTNDSHPSLSRGFMACQALVRFFALHRIKPHAPPLVRAPVNSFDGILNALATALHGSIRTAPSIHRLRLGLLGFRLSVSVSAQQSAFVVGVLSDLYAFHRSTGNSLCPYPLGFDGELKKPPTDALRPIIPDNACILYFTAAAGTELADAYSPDTVIASSPGKEVHDPPSVADHPLGPATDHRLGKLLPHQLANQTRAPPRADSSFCSSAYGVLAAVSSCCSPPKGRFLRVTHPSATGNTTSPRIELSMRFLVALLTASLFVDKADSEFSFIPRHHLYPGDSYSTGVRSQKYSPPALRAIPRASYPFSIIILFDQFLFDHGIQIEKLILGLGIIRLELITSTTLRVRLTSGFEITAYIPGIGHNLQEHSVVLVRGGRVKDLPGVRYHIVRGTLDAVGVKDRQQGCSSAL</sequence>
<dbReference type="PANTHER" id="PTHR38146:SF8">
    <property type="entry name" value="TIFY DOMAIN-CONTAINING PROTEIN"/>
    <property type="match status" value="1"/>
</dbReference>
<evidence type="ECO:0000256" key="2">
    <source>
        <dbReference type="ARBA" id="ARBA00011458"/>
    </source>
</evidence>
<dbReference type="Pfam" id="PF00164">
    <property type="entry name" value="Ribosom_S12_S23"/>
    <property type="match status" value="1"/>
</dbReference>
<dbReference type="GO" id="GO:0015935">
    <property type="term" value="C:small ribosomal subunit"/>
    <property type="evidence" value="ECO:0007669"/>
    <property type="project" value="InterPro"/>
</dbReference>
<evidence type="ECO:0008006" key="9">
    <source>
        <dbReference type="Google" id="ProtNLM"/>
    </source>
</evidence>
<keyword evidence="8" id="KW-1185">Reference proteome</keyword>
<organism evidence="7 8">
    <name type="scientific">Vigna mungo</name>
    <name type="common">Black gram</name>
    <name type="synonym">Phaseolus mungo</name>
    <dbReference type="NCBI Taxonomy" id="3915"/>
    <lineage>
        <taxon>Eukaryota</taxon>
        <taxon>Viridiplantae</taxon>
        <taxon>Streptophyta</taxon>
        <taxon>Embryophyta</taxon>
        <taxon>Tracheophyta</taxon>
        <taxon>Spermatophyta</taxon>
        <taxon>Magnoliopsida</taxon>
        <taxon>eudicotyledons</taxon>
        <taxon>Gunneridae</taxon>
        <taxon>Pentapetalae</taxon>
        <taxon>rosids</taxon>
        <taxon>fabids</taxon>
        <taxon>Fabales</taxon>
        <taxon>Fabaceae</taxon>
        <taxon>Papilionoideae</taxon>
        <taxon>50 kb inversion clade</taxon>
        <taxon>NPAAA clade</taxon>
        <taxon>indigoferoid/millettioid clade</taxon>
        <taxon>Phaseoleae</taxon>
        <taxon>Vigna</taxon>
    </lineage>
</organism>
<comment type="function">
    <text evidence="5">With S4 and S5 plays an important role in translational accuracy. Located at the interface of the 30S and 50S subunits.</text>
</comment>
<protein>
    <recommendedName>
        <fullName evidence="9">Ribosomal protein S12</fullName>
    </recommendedName>
</protein>
<proteinExistence type="inferred from homology"/>
<evidence type="ECO:0000313" key="8">
    <source>
        <dbReference type="Proteomes" id="UP001374535"/>
    </source>
</evidence>
<evidence type="ECO:0000256" key="4">
    <source>
        <dbReference type="ARBA" id="ARBA00023274"/>
    </source>
</evidence>
<evidence type="ECO:0000256" key="6">
    <source>
        <dbReference type="SAM" id="MobiDB-lite"/>
    </source>
</evidence>
<dbReference type="Proteomes" id="UP001374535">
    <property type="component" value="Chromosome 9"/>
</dbReference>
<evidence type="ECO:0000256" key="3">
    <source>
        <dbReference type="ARBA" id="ARBA00022980"/>
    </source>
</evidence>
<feature type="region of interest" description="Disordered" evidence="6">
    <location>
        <begin position="588"/>
        <end position="610"/>
    </location>
</feature>
<dbReference type="SUPFAM" id="SSF50249">
    <property type="entry name" value="Nucleic acid-binding proteins"/>
    <property type="match status" value="1"/>
</dbReference>
<dbReference type="InterPro" id="IPR012340">
    <property type="entry name" value="NA-bd_OB-fold"/>
</dbReference>
<comment type="subunit">
    <text evidence="2">Part of the 30S ribosomal subunit.</text>
</comment>
<reference evidence="7 8" key="1">
    <citation type="journal article" date="2023" name="Life. Sci Alliance">
        <title>Evolutionary insights into 3D genome organization and epigenetic landscape of Vigna mungo.</title>
        <authorList>
            <person name="Junaid A."/>
            <person name="Singh B."/>
            <person name="Bhatia S."/>
        </authorList>
    </citation>
    <scope>NUCLEOTIDE SEQUENCE [LARGE SCALE GENOMIC DNA]</scope>
    <source>
        <strain evidence="7">Urdbean</strain>
    </source>
</reference>
<dbReference type="CDD" id="cd03368">
    <property type="entry name" value="Ribosomal_S12"/>
    <property type="match status" value="1"/>
</dbReference>
<dbReference type="Gene3D" id="2.40.50.140">
    <property type="entry name" value="Nucleic acid-binding proteins"/>
    <property type="match status" value="1"/>
</dbReference>
<dbReference type="PANTHER" id="PTHR38146">
    <property type="entry name" value="30S RIBOSOMAL PROTEIN S12, CHLOROPLASTIC"/>
    <property type="match status" value="1"/>
</dbReference>
<evidence type="ECO:0000313" key="7">
    <source>
        <dbReference type="EMBL" id="WVY97916.1"/>
    </source>
</evidence>
<dbReference type="PRINTS" id="PR01034">
    <property type="entry name" value="RIBOSOMALS12"/>
</dbReference>
<dbReference type="GO" id="GO:0003735">
    <property type="term" value="F:structural constituent of ribosome"/>
    <property type="evidence" value="ECO:0007669"/>
    <property type="project" value="InterPro"/>
</dbReference>
<keyword evidence="4" id="KW-0687">Ribonucleoprotein</keyword>
<dbReference type="InterPro" id="IPR006032">
    <property type="entry name" value="Ribosomal_uS12"/>
</dbReference>
<dbReference type="EMBL" id="CP144692">
    <property type="protein sequence ID" value="WVY97916.1"/>
    <property type="molecule type" value="Genomic_DNA"/>
</dbReference>
<dbReference type="GO" id="GO:0006412">
    <property type="term" value="P:translation"/>
    <property type="evidence" value="ECO:0007669"/>
    <property type="project" value="InterPro"/>
</dbReference>
<evidence type="ECO:0000256" key="1">
    <source>
        <dbReference type="ARBA" id="ARBA00005657"/>
    </source>
</evidence>